<keyword evidence="1" id="KW-0812">Transmembrane</keyword>
<keyword evidence="1" id="KW-1133">Transmembrane helix</keyword>
<feature type="transmembrane region" description="Helical" evidence="1">
    <location>
        <begin position="124"/>
        <end position="142"/>
    </location>
</feature>
<sequence length="145" mass="15771">MLFLLVGLAAIGYGGFDYVNQQQAIDSAVEVNATILNTDVEADGTSSSAGVEYYPTVRFEYVYQGERYTSTNIHPSSVRQSYDTESAARDVIENYETNTTVTAYTTPISPGNAFLRKEESNSSFIAIGIGIVFVLLGGRSVLKED</sequence>
<evidence type="ECO:0000259" key="2">
    <source>
        <dbReference type="Pfam" id="PF12158"/>
    </source>
</evidence>
<name>A0A1H3NWQ9_9EURY</name>
<evidence type="ECO:0000313" key="4">
    <source>
        <dbReference type="Proteomes" id="UP000199079"/>
    </source>
</evidence>
<accession>A0A1H3NWQ9</accession>
<gene>
    <name evidence="3" type="ORF">SAMN05216564_11619</name>
</gene>
<dbReference type="EMBL" id="FNPC01000016">
    <property type="protein sequence ID" value="SDY93334.1"/>
    <property type="molecule type" value="Genomic_DNA"/>
</dbReference>
<feature type="domain" description="DUF3592" evidence="2">
    <location>
        <begin position="31"/>
        <end position="117"/>
    </location>
</feature>
<reference evidence="4" key="1">
    <citation type="submission" date="2016-10" db="EMBL/GenBank/DDBJ databases">
        <authorList>
            <person name="Varghese N."/>
            <person name="Submissions S."/>
        </authorList>
    </citation>
    <scope>NUCLEOTIDE SEQUENCE [LARGE SCALE GENOMIC DNA]</scope>
    <source>
        <strain evidence="4">DC30,IBRC 10041,KCTC 4046</strain>
    </source>
</reference>
<protein>
    <recommendedName>
        <fullName evidence="2">DUF3592 domain-containing protein</fullName>
    </recommendedName>
</protein>
<organism evidence="3 4">
    <name type="scientific">Halopenitus persicus</name>
    <dbReference type="NCBI Taxonomy" id="1048396"/>
    <lineage>
        <taxon>Archaea</taxon>
        <taxon>Methanobacteriati</taxon>
        <taxon>Methanobacteriota</taxon>
        <taxon>Stenosarchaea group</taxon>
        <taxon>Halobacteria</taxon>
        <taxon>Halobacteriales</taxon>
        <taxon>Haloferacaceae</taxon>
        <taxon>Halopenitus</taxon>
    </lineage>
</organism>
<keyword evidence="4" id="KW-1185">Reference proteome</keyword>
<proteinExistence type="predicted"/>
<dbReference type="AlphaFoldDB" id="A0A1H3NWQ9"/>
<dbReference type="Pfam" id="PF12158">
    <property type="entry name" value="DUF3592"/>
    <property type="match status" value="1"/>
</dbReference>
<dbReference type="InterPro" id="IPR021994">
    <property type="entry name" value="DUF3592"/>
</dbReference>
<keyword evidence="1" id="KW-0472">Membrane</keyword>
<evidence type="ECO:0000256" key="1">
    <source>
        <dbReference type="SAM" id="Phobius"/>
    </source>
</evidence>
<evidence type="ECO:0000313" key="3">
    <source>
        <dbReference type="EMBL" id="SDY93334.1"/>
    </source>
</evidence>
<dbReference type="Proteomes" id="UP000199079">
    <property type="component" value="Unassembled WGS sequence"/>
</dbReference>